<evidence type="ECO:0000313" key="3">
    <source>
        <dbReference type="EMBL" id="UTW02230.1"/>
    </source>
</evidence>
<proteinExistence type="predicted"/>
<keyword evidence="1" id="KW-0472">Membrane</keyword>
<evidence type="ECO:0000256" key="1">
    <source>
        <dbReference type="SAM" id="Phobius"/>
    </source>
</evidence>
<protein>
    <submittedName>
        <fullName evidence="3">Tripartite tricarboxylate transporter TctB family protein</fullName>
    </submittedName>
</protein>
<dbReference type="InterPro" id="IPR009936">
    <property type="entry name" value="DUF1468"/>
</dbReference>
<sequence>MIITKDHIGGLVFLCLSLLYGYYAGDIQMLPGDEFEPFTARTVPKTLAILGGILSIALLLTAERTESKRLSLSNYDFALVAKLLVLIVVFGLALEWTGFMLATMLFLIGGFWLLGERNIKILLMVSVPFAVGIWFVLAKLLDIYLAPGQLFMHFFGG</sequence>
<keyword evidence="1" id="KW-0812">Transmembrane</keyword>
<keyword evidence="1" id="KW-1133">Transmembrane helix</keyword>
<feature type="transmembrane region" description="Helical" evidence="1">
    <location>
        <begin position="121"/>
        <end position="141"/>
    </location>
</feature>
<gene>
    <name evidence="3" type="ORF">KDX31_12760</name>
</gene>
<feature type="transmembrane region" description="Helical" evidence="1">
    <location>
        <begin position="74"/>
        <end position="92"/>
    </location>
</feature>
<evidence type="ECO:0000259" key="2">
    <source>
        <dbReference type="Pfam" id="PF07331"/>
    </source>
</evidence>
<organism evidence="3 4">
    <name type="scientific">Amphritea atlantica</name>
    <dbReference type="NCBI Taxonomy" id="355243"/>
    <lineage>
        <taxon>Bacteria</taxon>
        <taxon>Pseudomonadati</taxon>
        <taxon>Pseudomonadota</taxon>
        <taxon>Gammaproteobacteria</taxon>
        <taxon>Oceanospirillales</taxon>
        <taxon>Oceanospirillaceae</taxon>
        <taxon>Amphritea</taxon>
    </lineage>
</organism>
<keyword evidence="4" id="KW-1185">Reference proteome</keyword>
<dbReference type="Pfam" id="PF07331">
    <property type="entry name" value="TctB"/>
    <property type="match status" value="1"/>
</dbReference>
<evidence type="ECO:0000313" key="4">
    <source>
        <dbReference type="Proteomes" id="UP001059950"/>
    </source>
</evidence>
<name>A0ABY5GQR4_9GAMM</name>
<feature type="transmembrane region" description="Helical" evidence="1">
    <location>
        <begin position="7"/>
        <end position="23"/>
    </location>
</feature>
<dbReference type="EMBL" id="CP073344">
    <property type="protein sequence ID" value="UTW02230.1"/>
    <property type="molecule type" value="Genomic_DNA"/>
</dbReference>
<feature type="transmembrane region" description="Helical" evidence="1">
    <location>
        <begin position="43"/>
        <end position="62"/>
    </location>
</feature>
<feature type="transmembrane region" description="Helical" evidence="1">
    <location>
        <begin position="98"/>
        <end position="114"/>
    </location>
</feature>
<accession>A0ABY5GQR4</accession>
<reference evidence="3" key="1">
    <citation type="submission" date="2021-04" db="EMBL/GenBank/DDBJ databases">
        <title>Oceanospirillales bacteria with DddD are important DMSP degraders in coastal seawater.</title>
        <authorList>
            <person name="Liu J."/>
        </authorList>
    </citation>
    <scope>NUCLEOTIDE SEQUENCE</scope>
    <source>
        <strain evidence="3">GY6</strain>
    </source>
</reference>
<dbReference type="Proteomes" id="UP001059950">
    <property type="component" value="Chromosome"/>
</dbReference>
<feature type="domain" description="DUF1468" evidence="2">
    <location>
        <begin position="8"/>
        <end position="145"/>
    </location>
</feature>